<comment type="caution">
    <text evidence="2">The sequence shown here is derived from an EMBL/GenBank/DDBJ whole genome shotgun (WGS) entry which is preliminary data.</text>
</comment>
<dbReference type="AlphaFoldDB" id="A0A9D4TKP0"/>
<feature type="compositionally biased region" description="Gly residues" evidence="1">
    <location>
        <begin position="35"/>
        <end position="60"/>
    </location>
</feature>
<evidence type="ECO:0000313" key="3">
    <source>
        <dbReference type="Proteomes" id="UP001055712"/>
    </source>
</evidence>
<accession>A0A9D4TKP0</accession>
<name>A0A9D4TKP0_CHLVU</name>
<reference evidence="2" key="2">
    <citation type="submission" date="2020-11" db="EMBL/GenBank/DDBJ databases">
        <authorList>
            <person name="Cecchin M."/>
            <person name="Marcolungo L."/>
            <person name="Rossato M."/>
            <person name="Girolomoni L."/>
            <person name="Cosentino E."/>
            <person name="Cuine S."/>
            <person name="Li-Beisson Y."/>
            <person name="Delledonne M."/>
            <person name="Ballottari M."/>
        </authorList>
    </citation>
    <scope>NUCLEOTIDE SEQUENCE</scope>
    <source>
        <strain evidence="2">211/11P</strain>
        <tissue evidence="2">Whole cell</tissue>
    </source>
</reference>
<gene>
    <name evidence="2" type="ORF">D9Q98_006711</name>
</gene>
<reference evidence="2" key="1">
    <citation type="journal article" date="2019" name="Plant J.">
        <title>Chlorella vulgaris genome assembly and annotation reveals the molecular basis for metabolic acclimation to high light conditions.</title>
        <authorList>
            <person name="Cecchin M."/>
            <person name="Marcolungo L."/>
            <person name="Rossato M."/>
            <person name="Girolomoni L."/>
            <person name="Cosentino E."/>
            <person name="Cuine S."/>
            <person name="Li-Beisson Y."/>
            <person name="Delledonne M."/>
            <person name="Ballottari M."/>
        </authorList>
    </citation>
    <scope>NUCLEOTIDE SEQUENCE</scope>
    <source>
        <strain evidence="2">211/11P</strain>
    </source>
</reference>
<organism evidence="2 3">
    <name type="scientific">Chlorella vulgaris</name>
    <name type="common">Green alga</name>
    <dbReference type="NCBI Taxonomy" id="3077"/>
    <lineage>
        <taxon>Eukaryota</taxon>
        <taxon>Viridiplantae</taxon>
        <taxon>Chlorophyta</taxon>
        <taxon>core chlorophytes</taxon>
        <taxon>Trebouxiophyceae</taxon>
        <taxon>Chlorellales</taxon>
        <taxon>Chlorellaceae</taxon>
        <taxon>Chlorella clade</taxon>
        <taxon>Chlorella</taxon>
    </lineage>
</organism>
<evidence type="ECO:0000256" key="1">
    <source>
        <dbReference type="SAM" id="MobiDB-lite"/>
    </source>
</evidence>
<protein>
    <submittedName>
        <fullName evidence="2">Uncharacterized protein</fullName>
    </submittedName>
</protein>
<evidence type="ECO:0000313" key="2">
    <source>
        <dbReference type="EMBL" id="KAI3428331.1"/>
    </source>
</evidence>
<dbReference type="Proteomes" id="UP001055712">
    <property type="component" value="Unassembled WGS sequence"/>
</dbReference>
<sequence length="131" mass="13610">MAVAPPPSLTHTRRIIVPTHCLSGGTRIRRRRGRVLGGSGGDDEMFGGGGDDGWGGGGDWGGRDDSEEEGGDMAAGLQDLLLLWGVFCALAFGQTVWHVSPKPKLGVVAPPAFAALSYSGLKARLLSQGCH</sequence>
<dbReference type="EMBL" id="SIDB01000009">
    <property type="protein sequence ID" value="KAI3428331.1"/>
    <property type="molecule type" value="Genomic_DNA"/>
</dbReference>
<feature type="region of interest" description="Disordered" evidence="1">
    <location>
        <begin position="32"/>
        <end position="71"/>
    </location>
</feature>
<proteinExistence type="predicted"/>
<keyword evidence="3" id="KW-1185">Reference proteome</keyword>